<keyword evidence="1" id="KW-0521">NADP</keyword>
<dbReference type="InterPro" id="IPR002347">
    <property type="entry name" value="SDR_fam"/>
</dbReference>
<gene>
    <name evidence="3" type="ORF">ILEXP_LOCUS55124</name>
</gene>
<dbReference type="InterPro" id="IPR036291">
    <property type="entry name" value="NAD(P)-bd_dom_sf"/>
</dbReference>
<proteinExistence type="predicted"/>
<dbReference type="AlphaFoldDB" id="A0ABC8UUT1"/>
<dbReference type="GO" id="GO:0016491">
    <property type="term" value="F:oxidoreductase activity"/>
    <property type="evidence" value="ECO:0007669"/>
    <property type="project" value="UniProtKB-KW"/>
</dbReference>
<dbReference type="SUPFAM" id="SSF51735">
    <property type="entry name" value="NAD(P)-binding Rossmann-fold domains"/>
    <property type="match status" value="1"/>
</dbReference>
<dbReference type="PANTHER" id="PTHR42898:SF28">
    <property type="entry name" value="TROPINONE REDUCTASE HOMOLOG"/>
    <property type="match status" value="1"/>
</dbReference>
<dbReference type="InterPro" id="IPR045000">
    <property type="entry name" value="TR"/>
</dbReference>
<reference evidence="3 4" key="1">
    <citation type="submission" date="2024-02" db="EMBL/GenBank/DDBJ databases">
        <authorList>
            <person name="Vignale AGUSTIN F."/>
            <person name="Sosa J E."/>
            <person name="Modenutti C."/>
        </authorList>
    </citation>
    <scope>NUCLEOTIDE SEQUENCE [LARGE SCALE GENOMIC DNA]</scope>
</reference>
<dbReference type="EMBL" id="CAUOFW020009069">
    <property type="protein sequence ID" value="CAK9184779.1"/>
    <property type="molecule type" value="Genomic_DNA"/>
</dbReference>
<evidence type="ECO:0000313" key="4">
    <source>
        <dbReference type="Proteomes" id="UP001642360"/>
    </source>
</evidence>
<comment type="caution">
    <text evidence="3">The sequence shown here is derived from an EMBL/GenBank/DDBJ whole genome shotgun (WGS) entry which is preliminary data.</text>
</comment>
<evidence type="ECO:0000313" key="3">
    <source>
        <dbReference type="EMBL" id="CAK9184779.1"/>
    </source>
</evidence>
<protein>
    <submittedName>
        <fullName evidence="3">Uncharacterized protein</fullName>
    </submittedName>
</protein>
<evidence type="ECO:0000256" key="1">
    <source>
        <dbReference type="ARBA" id="ARBA00022857"/>
    </source>
</evidence>
<evidence type="ECO:0000256" key="2">
    <source>
        <dbReference type="ARBA" id="ARBA00023002"/>
    </source>
</evidence>
<dbReference type="Pfam" id="PF13561">
    <property type="entry name" value="adh_short_C2"/>
    <property type="match status" value="1"/>
</dbReference>
<dbReference type="PANTHER" id="PTHR42898">
    <property type="entry name" value="TROPINONE REDUCTASE"/>
    <property type="match status" value="1"/>
</dbReference>
<dbReference type="Proteomes" id="UP001642360">
    <property type="component" value="Unassembled WGS sequence"/>
</dbReference>
<keyword evidence="4" id="KW-1185">Reference proteome</keyword>
<name>A0ABC8UUT1_9AQUA</name>
<dbReference type="Gene3D" id="3.40.50.720">
    <property type="entry name" value="NAD(P)-binding Rossmann-like Domain"/>
    <property type="match status" value="1"/>
</dbReference>
<organism evidence="3 4">
    <name type="scientific">Ilex paraguariensis</name>
    <name type="common">yerba mate</name>
    <dbReference type="NCBI Taxonomy" id="185542"/>
    <lineage>
        <taxon>Eukaryota</taxon>
        <taxon>Viridiplantae</taxon>
        <taxon>Streptophyta</taxon>
        <taxon>Embryophyta</taxon>
        <taxon>Tracheophyta</taxon>
        <taxon>Spermatophyta</taxon>
        <taxon>Magnoliopsida</taxon>
        <taxon>eudicotyledons</taxon>
        <taxon>Gunneridae</taxon>
        <taxon>Pentapetalae</taxon>
        <taxon>asterids</taxon>
        <taxon>campanulids</taxon>
        <taxon>Aquifoliales</taxon>
        <taxon>Aquifoliaceae</taxon>
        <taxon>Ilex</taxon>
    </lineage>
</organism>
<sequence length="64" mass="6939">MGRLEDMDPSIMMMYMPLMARTPLRPIAEPQEISGLVTFLCLPAASYITGQVIVVDGAYTAGGF</sequence>
<keyword evidence="2" id="KW-0560">Oxidoreductase</keyword>
<accession>A0ABC8UUT1</accession>